<keyword evidence="2" id="KW-1185">Reference proteome</keyword>
<gene>
    <name evidence="1" type="ORF">PHMEG_00025082</name>
</gene>
<dbReference type="AlphaFoldDB" id="A0A225VDM3"/>
<evidence type="ECO:0000313" key="1">
    <source>
        <dbReference type="EMBL" id="OWZ03224.1"/>
    </source>
</evidence>
<organism evidence="1 2">
    <name type="scientific">Phytophthora megakarya</name>
    <dbReference type="NCBI Taxonomy" id="4795"/>
    <lineage>
        <taxon>Eukaryota</taxon>
        <taxon>Sar</taxon>
        <taxon>Stramenopiles</taxon>
        <taxon>Oomycota</taxon>
        <taxon>Peronosporomycetes</taxon>
        <taxon>Peronosporales</taxon>
        <taxon>Peronosporaceae</taxon>
        <taxon>Phytophthora</taxon>
    </lineage>
</organism>
<proteinExistence type="predicted"/>
<accession>A0A225VDM3</accession>
<comment type="caution">
    <text evidence="1">The sequence shown here is derived from an EMBL/GenBank/DDBJ whole genome shotgun (WGS) entry which is preliminary data.</text>
</comment>
<protein>
    <submittedName>
        <fullName evidence="1">Uncharacterized protein</fullName>
    </submittedName>
</protein>
<sequence>MSCGNKRLHGAVCVNRTAATTNKRHVKKLVGSLNKEIPCSYAVLTLVKRIKSTPPRNDCILM</sequence>
<dbReference type="EMBL" id="NBNE01005649">
    <property type="protein sequence ID" value="OWZ03224.1"/>
    <property type="molecule type" value="Genomic_DNA"/>
</dbReference>
<evidence type="ECO:0000313" key="2">
    <source>
        <dbReference type="Proteomes" id="UP000198211"/>
    </source>
</evidence>
<dbReference type="Proteomes" id="UP000198211">
    <property type="component" value="Unassembled WGS sequence"/>
</dbReference>
<reference evidence="2" key="1">
    <citation type="submission" date="2017-03" db="EMBL/GenBank/DDBJ databases">
        <title>Phytopthora megakarya and P. palmivora, two closely related causual agents of cacao black pod achieved similar genome size and gene model numbers by different mechanisms.</title>
        <authorList>
            <person name="Ali S."/>
            <person name="Shao J."/>
            <person name="Larry D.J."/>
            <person name="Kronmiller B."/>
            <person name="Shen D."/>
            <person name="Strem M.D."/>
            <person name="Melnick R.L."/>
            <person name="Guiltinan M.J."/>
            <person name="Tyler B.M."/>
            <person name="Meinhardt L.W."/>
            <person name="Bailey B.A."/>
        </authorList>
    </citation>
    <scope>NUCLEOTIDE SEQUENCE [LARGE SCALE GENOMIC DNA]</scope>
    <source>
        <strain evidence="2">zdho120</strain>
    </source>
</reference>
<name>A0A225VDM3_9STRA</name>